<dbReference type="InterPro" id="IPR008979">
    <property type="entry name" value="Galactose-bd-like_sf"/>
</dbReference>
<gene>
    <name evidence="10" type="ORF">KDA82_07440</name>
</gene>
<dbReference type="Pfam" id="PF02929">
    <property type="entry name" value="Bgal_small_N"/>
    <property type="match status" value="1"/>
</dbReference>
<dbReference type="AlphaFoldDB" id="A0A8T4ILM0"/>
<dbReference type="Gene3D" id="2.60.120.260">
    <property type="entry name" value="Galactose-binding domain-like"/>
    <property type="match status" value="1"/>
</dbReference>
<dbReference type="Pfam" id="PF02836">
    <property type="entry name" value="Glyco_hydro_2_C"/>
    <property type="match status" value="1"/>
</dbReference>
<name>A0A8T4ILM0_9ACTN</name>
<dbReference type="GO" id="GO:0009341">
    <property type="term" value="C:beta-galactosidase complex"/>
    <property type="evidence" value="ECO:0007669"/>
    <property type="project" value="InterPro"/>
</dbReference>
<dbReference type="Gene3D" id="2.70.98.10">
    <property type="match status" value="1"/>
</dbReference>
<dbReference type="PANTHER" id="PTHR46323">
    <property type="entry name" value="BETA-GALACTOSIDASE"/>
    <property type="match status" value="1"/>
</dbReference>
<dbReference type="PROSITE" id="PS00719">
    <property type="entry name" value="GLYCOSYL_HYDROL_F2_1"/>
    <property type="match status" value="1"/>
</dbReference>
<dbReference type="PROSITE" id="PS00608">
    <property type="entry name" value="GLYCOSYL_HYDROL_F2_2"/>
    <property type="match status" value="1"/>
</dbReference>
<dbReference type="InterPro" id="IPR004199">
    <property type="entry name" value="B-gal_small/dom_5"/>
</dbReference>
<comment type="caution">
    <text evidence="10">The sequence shown here is derived from an EMBL/GenBank/DDBJ whole genome shotgun (WGS) entry which is preliminary data.</text>
</comment>
<dbReference type="Pfam" id="PF02837">
    <property type="entry name" value="Glyco_hydro_2_N"/>
    <property type="match status" value="1"/>
</dbReference>
<evidence type="ECO:0000259" key="9">
    <source>
        <dbReference type="SMART" id="SM01038"/>
    </source>
</evidence>
<dbReference type="Gene3D" id="3.20.20.80">
    <property type="entry name" value="Glycosidases"/>
    <property type="match status" value="1"/>
</dbReference>
<evidence type="ECO:0000313" key="10">
    <source>
        <dbReference type="EMBL" id="MBR7672849.1"/>
    </source>
</evidence>
<dbReference type="GO" id="GO:0030246">
    <property type="term" value="F:carbohydrate binding"/>
    <property type="evidence" value="ECO:0007669"/>
    <property type="project" value="InterPro"/>
</dbReference>
<dbReference type="SMART" id="SM01038">
    <property type="entry name" value="Bgal_small_N"/>
    <property type="match status" value="1"/>
</dbReference>
<dbReference type="InterPro" id="IPR036156">
    <property type="entry name" value="Beta-gal/glucu_dom_sf"/>
</dbReference>
<dbReference type="SUPFAM" id="SSF51445">
    <property type="entry name" value="(Trans)glycosidases"/>
    <property type="match status" value="1"/>
</dbReference>
<dbReference type="InterPro" id="IPR017853">
    <property type="entry name" value="GH"/>
</dbReference>
<dbReference type="Pfam" id="PF16353">
    <property type="entry name" value="LacZ_4"/>
    <property type="match status" value="1"/>
</dbReference>
<dbReference type="Proteomes" id="UP000675554">
    <property type="component" value="Unassembled WGS sequence"/>
</dbReference>
<dbReference type="InterPro" id="IPR032312">
    <property type="entry name" value="LacZ_4"/>
</dbReference>
<sequence length="1033" mass="114296">MSTTYYEDVSPGSGTLAPRAWSAASDAHRLSLNGSWHFRFSPTAEGFGTGFVHDDYDSSGWDRTAVPGHWVLQGPEAARPEEQVQRESYGAPAYTNVMYPFPVDPPHVPDENPTGDHLRFFDLPEDWPDGGDAVLRFDGVESCARVWLNGRELGTFQGSRLPHEFAVGEALRPRGNVLAVRVHQWSAGSYLEDQDMWWLPGIFRDVTLLHRPEGAVADFTVSADYDHVSGEGTLLVTSEPGGTVSVPELGVEAAPTGEPVRLPVEPWTAETPRLYEGVLSTEGERVPFRVGFRTVAVEDGLLKVNGRRVLFRGVNRHEFHPETGRAVDAATMRRDLELMKQHNINAVRTSHYPPHPAFLDLCDELGLWVIDECDLETHGFVFTDWRHNPVDDVRWTPALLDRARRMVERDKNHASVIIWSLGNECGSGRGLSAMASWIRERDPSRPLHYENDPDCPDSDLYSRMYARHDEVERIGRREEPPLEDAGLDAHRRSLPFLLCEYGHAMGNGPGGLSEYQRLFEKYERCQGGFIWEWIDHGLPRRTDDGRAYFAYGGDFGEELHDSNFVCDGLLFPDRTPSPGLVEYKKVIEPVRIEGDASAGTVTVTNQHDFAGLSHLAFTWSYEIDGETVDSGPLAVPGLAAGERATVKLPSAPDSPRARGERETGGGDTGRAPETQWTVRATLAHDTAWARAGHTVAWGQLPGAPAREQRRPRALGAPVRPRREDAGTAREGERHDAPYRLGPARFDAATGVLTHLGALALTGPRLDVWRAPTDNDEGAPWQPDTRYGQVWRQRGLHRMRHRTDAVETDGEALVVRTRVGAAATDLALRTTYRWTASAERVRLAVSVEPEGDWDFPLPRLGLRMGLPGAYGTATWFGGGPGESYPDTRAASRTGLWHSTVDALQTPYVRPQENGARSDVRWAELSADGNGRGADGTSWEDAAPAGGRLRVEGDSHPFWFTARRWTSEQLDAAEHTTDLVPGDTVWVTVDHLQQGIGSQSCGPGVLPRYRLEAAPAEFSVVLAFREEGQDEAERG</sequence>
<dbReference type="InterPro" id="IPR006101">
    <property type="entry name" value="Glyco_hydro_2"/>
</dbReference>
<keyword evidence="6" id="KW-0326">Glycosidase</keyword>
<dbReference type="EC" id="3.2.1.23" evidence="3"/>
<evidence type="ECO:0000313" key="11">
    <source>
        <dbReference type="Proteomes" id="UP000675554"/>
    </source>
</evidence>
<feature type="domain" description="Beta galactosidase small chain/" evidence="9">
    <location>
        <begin position="739"/>
        <end position="1021"/>
    </location>
</feature>
<keyword evidence="5" id="KW-0378">Hydrolase</keyword>
<evidence type="ECO:0000256" key="3">
    <source>
        <dbReference type="ARBA" id="ARBA00012756"/>
    </source>
</evidence>
<feature type="compositionally biased region" description="Basic and acidic residues" evidence="8">
    <location>
        <begin position="655"/>
        <end position="664"/>
    </location>
</feature>
<keyword evidence="11" id="KW-1185">Reference proteome</keyword>
<dbReference type="InterPro" id="IPR011013">
    <property type="entry name" value="Gal_mutarotase_sf_dom"/>
</dbReference>
<dbReference type="InterPro" id="IPR013783">
    <property type="entry name" value="Ig-like_fold"/>
</dbReference>
<evidence type="ECO:0000256" key="8">
    <source>
        <dbReference type="SAM" id="MobiDB-lite"/>
    </source>
</evidence>
<protein>
    <recommendedName>
        <fullName evidence="4">Beta-galactosidase</fullName>
        <ecNumber evidence="3">3.2.1.23</ecNumber>
    </recommendedName>
    <alternativeName>
        <fullName evidence="7">Lactase</fullName>
    </alternativeName>
</protein>
<evidence type="ECO:0000256" key="6">
    <source>
        <dbReference type="ARBA" id="ARBA00023295"/>
    </source>
</evidence>
<feature type="region of interest" description="Disordered" evidence="8">
    <location>
        <begin position="644"/>
        <end position="674"/>
    </location>
</feature>
<dbReference type="InterPro" id="IPR014718">
    <property type="entry name" value="GH-type_carb-bd"/>
</dbReference>
<proteinExistence type="inferred from homology"/>
<evidence type="ECO:0000256" key="5">
    <source>
        <dbReference type="ARBA" id="ARBA00022801"/>
    </source>
</evidence>
<organism evidence="10 11">
    <name type="scientific">Streptomyces daliensis</name>
    <dbReference type="NCBI Taxonomy" id="299421"/>
    <lineage>
        <taxon>Bacteria</taxon>
        <taxon>Bacillati</taxon>
        <taxon>Actinomycetota</taxon>
        <taxon>Actinomycetes</taxon>
        <taxon>Kitasatosporales</taxon>
        <taxon>Streptomycetaceae</taxon>
        <taxon>Streptomyces</taxon>
    </lineage>
</organism>
<comment type="catalytic activity">
    <reaction evidence="1">
        <text>Hydrolysis of terminal non-reducing beta-D-galactose residues in beta-D-galactosides.</text>
        <dbReference type="EC" id="3.2.1.23"/>
    </reaction>
</comment>
<dbReference type="GO" id="GO:0004565">
    <property type="term" value="F:beta-galactosidase activity"/>
    <property type="evidence" value="ECO:0007669"/>
    <property type="project" value="UniProtKB-EC"/>
</dbReference>
<dbReference type="InterPro" id="IPR023232">
    <property type="entry name" value="Glyco_hydro_2_AS"/>
</dbReference>
<dbReference type="SUPFAM" id="SSF49785">
    <property type="entry name" value="Galactose-binding domain-like"/>
    <property type="match status" value="1"/>
</dbReference>
<evidence type="ECO:0000256" key="2">
    <source>
        <dbReference type="ARBA" id="ARBA00007401"/>
    </source>
</evidence>
<dbReference type="SUPFAM" id="SSF74650">
    <property type="entry name" value="Galactose mutarotase-like"/>
    <property type="match status" value="1"/>
</dbReference>
<reference evidence="10" key="1">
    <citation type="submission" date="2021-04" db="EMBL/GenBank/DDBJ databases">
        <title>Sequencing of actinobacteria type strains.</title>
        <authorList>
            <person name="Nguyen G.-S."/>
            <person name="Wentzel A."/>
        </authorList>
    </citation>
    <scope>NUCLEOTIDE SEQUENCE</scope>
    <source>
        <strain evidence="10">DSM 42095</strain>
    </source>
</reference>
<dbReference type="Gene3D" id="2.60.40.10">
    <property type="entry name" value="Immunoglobulins"/>
    <property type="match status" value="2"/>
</dbReference>
<dbReference type="SUPFAM" id="SSF49303">
    <property type="entry name" value="beta-Galactosidase/glucuronidase domain"/>
    <property type="match status" value="2"/>
</dbReference>
<accession>A0A8T4ILM0</accession>
<dbReference type="PRINTS" id="PR00132">
    <property type="entry name" value="GLHYDRLASE2"/>
</dbReference>
<evidence type="ECO:0000256" key="1">
    <source>
        <dbReference type="ARBA" id="ARBA00001412"/>
    </source>
</evidence>
<feature type="compositionally biased region" description="Basic and acidic residues" evidence="8">
    <location>
        <begin position="720"/>
        <end position="737"/>
    </location>
</feature>
<dbReference type="InterPro" id="IPR006104">
    <property type="entry name" value="Glyco_hydro_2_N"/>
</dbReference>
<evidence type="ECO:0000256" key="7">
    <source>
        <dbReference type="ARBA" id="ARBA00032230"/>
    </source>
</evidence>
<dbReference type="GO" id="GO:0005990">
    <property type="term" value="P:lactose catabolic process"/>
    <property type="evidence" value="ECO:0007669"/>
    <property type="project" value="TreeGrafter"/>
</dbReference>
<dbReference type="InterPro" id="IPR050347">
    <property type="entry name" value="Bact_Beta-galactosidase"/>
</dbReference>
<comment type="similarity">
    <text evidence="2">Belongs to the glycosyl hydrolase 2 family.</text>
</comment>
<dbReference type="EMBL" id="JAGSMN010000141">
    <property type="protein sequence ID" value="MBR7672849.1"/>
    <property type="molecule type" value="Genomic_DNA"/>
</dbReference>
<dbReference type="InterPro" id="IPR023230">
    <property type="entry name" value="Glyco_hydro_2_CS"/>
</dbReference>
<feature type="region of interest" description="Disordered" evidence="8">
    <location>
        <begin position="700"/>
        <end position="740"/>
    </location>
</feature>
<dbReference type="PANTHER" id="PTHR46323:SF2">
    <property type="entry name" value="BETA-GALACTOSIDASE"/>
    <property type="match status" value="1"/>
</dbReference>
<dbReference type="InterPro" id="IPR006103">
    <property type="entry name" value="Glyco_hydro_2_cat"/>
</dbReference>
<evidence type="ECO:0000256" key="4">
    <source>
        <dbReference type="ARBA" id="ARBA00013303"/>
    </source>
</evidence>